<dbReference type="NCBIfam" id="NF002325">
    <property type="entry name" value="PRK01278.1"/>
    <property type="match status" value="1"/>
</dbReference>
<dbReference type="EC" id="2.6.1.11" evidence="8"/>
<dbReference type="GO" id="GO:0030170">
    <property type="term" value="F:pyridoxal phosphate binding"/>
    <property type="evidence" value="ECO:0007669"/>
    <property type="project" value="InterPro"/>
</dbReference>
<dbReference type="FunFam" id="3.40.640.10:FF:000004">
    <property type="entry name" value="Acetylornithine aminotransferase"/>
    <property type="match status" value="1"/>
</dbReference>
<evidence type="ECO:0000256" key="4">
    <source>
        <dbReference type="ARBA" id="ARBA00022679"/>
    </source>
</evidence>
<comment type="cofactor">
    <cofactor evidence="1">
        <name>pyridoxal 5'-phosphate</name>
        <dbReference type="ChEBI" id="CHEBI:597326"/>
    </cofactor>
</comment>
<keyword evidence="2 8" id="KW-0032">Aminotransferase</keyword>
<evidence type="ECO:0000313" key="8">
    <source>
        <dbReference type="EMBL" id="VYU19166.1"/>
    </source>
</evidence>
<dbReference type="PANTHER" id="PTHR11986:SF79">
    <property type="entry name" value="ACETYLORNITHINE AMINOTRANSFERASE, MITOCHONDRIAL"/>
    <property type="match status" value="1"/>
</dbReference>
<dbReference type="Pfam" id="PF00202">
    <property type="entry name" value="Aminotran_3"/>
    <property type="match status" value="1"/>
</dbReference>
<keyword evidence="3" id="KW-0028">Amino-acid biosynthesis</keyword>
<dbReference type="InterPro" id="IPR015422">
    <property type="entry name" value="PyrdxlP-dep_Trfase_small"/>
</dbReference>
<keyword evidence="4 8" id="KW-0808">Transferase</keyword>
<dbReference type="InterPro" id="IPR050103">
    <property type="entry name" value="Class-III_PLP-dep_AT"/>
</dbReference>
<proteinExistence type="inferred from homology"/>
<dbReference type="InterPro" id="IPR005814">
    <property type="entry name" value="Aminotrans_3"/>
</dbReference>
<comment type="similarity">
    <text evidence="7">Belongs to the class-III pyridoxal-phosphate-dependent aminotransferase family.</text>
</comment>
<evidence type="ECO:0000256" key="6">
    <source>
        <dbReference type="ARBA" id="ARBA00029440"/>
    </source>
</evidence>
<evidence type="ECO:0000256" key="5">
    <source>
        <dbReference type="ARBA" id="ARBA00022898"/>
    </source>
</evidence>
<keyword evidence="5 7" id="KW-0663">Pyridoxal phosphate</keyword>
<protein>
    <submittedName>
        <fullName evidence="8">Acetylornithine aminotransferase</fullName>
        <ecNumber evidence="8">2.6.1.11</ecNumber>
    </submittedName>
</protein>
<dbReference type="GO" id="GO:0006526">
    <property type="term" value="P:L-arginine biosynthetic process"/>
    <property type="evidence" value="ECO:0007669"/>
    <property type="project" value="UniProtKB-ARBA"/>
</dbReference>
<dbReference type="AlphaFoldDB" id="A0A6N3CQ99"/>
<dbReference type="InterPro" id="IPR015424">
    <property type="entry name" value="PyrdxlP-dep_Trfase"/>
</dbReference>
<sequence>MSKTQDFEQQDKEYIANTYGRFNVCFEKGKGSLLWDVEGKEYIDLGSGIGVTAFGVDDDEWSKAVIAQTHALNHISNLYYSVPQIKLAEMLCKQTGMKKVFFCNSGAESNECAIKAARKYSHDKYGDGRNVIVTLVNSFHGRTVTTLSATGQDVFHQHFFPFTEGFVHTPANDIDAALKVLANPAVCAIMMEPIQGEGGVMPLDKEFVQAVTKYAHKHDQLVLIDEVQTGNGRTGSLYAYEQFGIEPDIVSTAKGLAGGLPMGATLFNEKTQFVLTAGAHATTFGGNPICAAAGCTIIERLTPEFLATVKAKGDYVKHALEGKAGVVGVSGMGLMIGIETTVDPKEVIAKCLEKGVVCLSAKNKVRLLPALNIPQEQLEKAITILADVIGELASK</sequence>
<name>A0A6N3CQ99_9FIRM</name>
<dbReference type="InterPro" id="IPR015421">
    <property type="entry name" value="PyrdxlP-dep_Trfase_major"/>
</dbReference>
<dbReference type="RefSeq" id="WP_156718608.1">
    <property type="nucleotide sequence ID" value="NZ_CACRUN010000021.1"/>
</dbReference>
<dbReference type="GO" id="GO:0042802">
    <property type="term" value="F:identical protein binding"/>
    <property type="evidence" value="ECO:0007669"/>
    <property type="project" value="TreeGrafter"/>
</dbReference>
<dbReference type="Gene3D" id="3.90.1150.10">
    <property type="entry name" value="Aspartate Aminotransferase, domain 1"/>
    <property type="match status" value="1"/>
</dbReference>
<evidence type="ECO:0000256" key="7">
    <source>
        <dbReference type="RuleBase" id="RU003560"/>
    </source>
</evidence>
<comment type="pathway">
    <text evidence="6">Amino-acid biosynthesis.</text>
</comment>
<dbReference type="PROSITE" id="PS00600">
    <property type="entry name" value="AA_TRANSFER_CLASS_3"/>
    <property type="match status" value="1"/>
</dbReference>
<dbReference type="GO" id="GO:0003992">
    <property type="term" value="F:N2-acetyl-L-ornithine:2-oxoglutarate 5-aminotransferase activity"/>
    <property type="evidence" value="ECO:0007669"/>
    <property type="project" value="UniProtKB-EC"/>
</dbReference>
<gene>
    <name evidence="8" type="primary">argD</name>
    <name evidence="8" type="ORF">VALFYP47_01598</name>
</gene>
<dbReference type="SUPFAM" id="SSF53383">
    <property type="entry name" value="PLP-dependent transferases"/>
    <property type="match status" value="1"/>
</dbReference>
<dbReference type="EMBL" id="CACRUN010000021">
    <property type="protein sequence ID" value="VYU19166.1"/>
    <property type="molecule type" value="Genomic_DNA"/>
</dbReference>
<dbReference type="InterPro" id="IPR004636">
    <property type="entry name" value="AcOrn/SuccOrn_fam"/>
</dbReference>
<organism evidence="8">
    <name type="scientific">Veillonella atypica</name>
    <dbReference type="NCBI Taxonomy" id="39777"/>
    <lineage>
        <taxon>Bacteria</taxon>
        <taxon>Bacillati</taxon>
        <taxon>Bacillota</taxon>
        <taxon>Negativicutes</taxon>
        <taxon>Veillonellales</taxon>
        <taxon>Veillonellaceae</taxon>
        <taxon>Veillonella</taxon>
    </lineage>
</organism>
<evidence type="ECO:0000256" key="1">
    <source>
        <dbReference type="ARBA" id="ARBA00001933"/>
    </source>
</evidence>
<dbReference type="InterPro" id="IPR049704">
    <property type="entry name" value="Aminotrans_3_PPA_site"/>
</dbReference>
<evidence type="ECO:0000256" key="3">
    <source>
        <dbReference type="ARBA" id="ARBA00022605"/>
    </source>
</evidence>
<dbReference type="CDD" id="cd00610">
    <property type="entry name" value="OAT_like"/>
    <property type="match status" value="1"/>
</dbReference>
<dbReference type="Gene3D" id="3.40.640.10">
    <property type="entry name" value="Type I PLP-dependent aspartate aminotransferase-like (Major domain)"/>
    <property type="match status" value="1"/>
</dbReference>
<accession>A0A6N3CQ99</accession>
<dbReference type="PIRSF" id="PIRSF000521">
    <property type="entry name" value="Transaminase_4ab_Lys_Orn"/>
    <property type="match status" value="1"/>
</dbReference>
<dbReference type="PANTHER" id="PTHR11986">
    <property type="entry name" value="AMINOTRANSFERASE CLASS III"/>
    <property type="match status" value="1"/>
</dbReference>
<dbReference type="NCBIfam" id="TIGR00707">
    <property type="entry name" value="argD"/>
    <property type="match status" value="1"/>
</dbReference>
<evidence type="ECO:0000256" key="2">
    <source>
        <dbReference type="ARBA" id="ARBA00022576"/>
    </source>
</evidence>
<reference evidence="8" key="1">
    <citation type="submission" date="2019-11" db="EMBL/GenBank/DDBJ databases">
        <authorList>
            <person name="Feng L."/>
        </authorList>
    </citation>
    <scope>NUCLEOTIDE SEQUENCE</scope>
    <source>
        <strain evidence="8">VatypicaLFYP47</strain>
    </source>
</reference>